<dbReference type="EMBL" id="LHPF02000001">
    <property type="protein sequence ID" value="PSC76511.1"/>
    <property type="molecule type" value="Genomic_DNA"/>
</dbReference>
<evidence type="ECO:0000256" key="1">
    <source>
        <dbReference type="ARBA" id="ARBA00001958"/>
    </source>
</evidence>
<dbReference type="GO" id="GO:0005524">
    <property type="term" value="F:ATP binding"/>
    <property type="evidence" value="ECO:0007669"/>
    <property type="project" value="UniProtKB-KW"/>
</dbReference>
<keyword evidence="5 16" id="KW-0808">Transferase</keyword>
<dbReference type="InterPro" id="IPR036918">
    <property type="entry name" value="Pyrv_Knase_C_sf"/>
</dbReference>
<dbReference type="Proteomes" id="UP000239649">
    <property type="component" value="Unassembled WGS sequence"/>
</dbReference>
<sequence length="1745" mass="185608">MCAMLPALESKCGLQLERKTLLCRSWTCIFPTGELRPDDAEQVARVLSAAAAAIRLLPTCQRVWMQQQEAPPGGQGDASAATRLADVCLLWLRGAPFLAALDQHRDSKKILSTVSVVTVVLEGLSPEVQMLPDDEDPPGSMWQMAQEWQKRSAPPAGVPPASPTRELLLRAVDAAIALEGLPPKEWLQFARSVFVNAARSAGATTMLLSGGQAAALLEACGPMLATDDLAKQTVKAALQLILGICGYLRCAELGMRGGARNGDGKGSYVSNGCRHVWYCGVRCAEANWAWHHRKFSAAVETLLAAWLQLRTAVAPEALTEAERTQLSSQLSAMAVWLGKLHLVVRRHTGPKTHQFVAHATKLLAVAAHALLGMPAISRQLALDVGTAVAACMGCGWRAILRHLTAHIPLYHPVDEAIVQAQLQLKASQRALQALHAVNAVGDTALCGAAALEWLRAASCMLDAYLHEEAGSERPVKVLKRLAWVWHQTLRAGTVQLQELGRPLYINGVEAYADQVADMLMMRCLQLTLPLLKGSHIPGVQRRAVLCIVECVGAGEAACSRLERGRLVASRHQLPQLAHLIGAEGLLPTNAQQAAAMLPVAVAGVRVLPTLQRAQAGDEDGAEPVRNLAMLCLDWLQITGRTLLCTPDPEEQQLPGSAAEHAAAAAAACSLQVCCCRLLQWAAAPEQAPFFALIGRYSDPFSVLMSANDALVAINRLLLDVSRCVSLGGQPSAWQQAQRAALNEGLVASALGAEPSGGSARADTQAVVQWARRVVMGVTYLPRLLQATHRELLLRAVDAAVGALQGGQLLAFTTFASRSSLNSPGVAAALVLEGRAGALLEGAAAAANTCGPSFREAVDCSNASIDVFIGLHDAARQLLEAQRDSAAASEAAAGGSGHSGSNAVALRLQQHWAVPDQRAADRVELAQAAATRCCAYLCCAQLGVGGGGGSGEGEGSRMCAGCRMSWYCGTACAKSDWAWGHRKAIDAHPSASPAGMPLRQHKAKAHVFMDVAMEEVTSPISDADVRAGAGCKVVVTIGPACHDVPTLARMLRAGVTCARVNLSWGTKEYHAMCLANLSEAMKQTRRLCSVFVDTIGREVTITRPVQYDAVGWPTQLGQRSLVVAQDSVVTITTDTSVEASATMMPVGNAGFPSIVLEGQLIQIGRYLATGAEGGSLYLKVLEISPTTVTCQAVNSATLDGLLTVMICHEEDEDFRGDFELPLLTEEDAENIKFLGSQFEVDFINLSYCNREEDLYAARAYLDGVGLHQTKLIAKIERKSAVRNFEGIANVADGIIISRGNLGLDFEPEMMAMLQKRIISRCNQLGKPVLMTRFVDTMVSTPRPTRAEATDVANAVLDGVDGILLGAETLRGEHPVLTVETVLKLCYAAERHFDYRTHHEMLMGEAYEEEISMAHTYASVSDFGLFPSEHTVHTLHRARMPSSASLASVGGGATPNGGVIAIGANCASGGGTGLVPESSFDSVAASPAQPYVSEFGSLPPTNPTASHHMNRMVLTHAPYMTKLESLASSATRTAEKINAGLIIVMVQSGRTVSLVAKYRPPMPILAVVVPKLSSTRLGWQLEGKYLARQTCILRGVVPMLAAPMSEGSEDLLNEAVHAAAAQRLVRPHDFVVCLKSVRGNSVVKVVQVNSSGTGIRTMAGLNSREIEGEAPDVISERSPFGQWECPPSPMLSPTGGRRHSLLLGGPPLASPPGGGFMLKAPNEGLLMPTLSENYERVGPSRRTTSQG</sequence>
<protein>
    <recommendedName>
        <fullName evidence="4 16">Pyruvate kinase</fullName>
        <ecNumber evidence="4 16">2.7.1.40</ecNumber>
    </recommendedName>
</protein>
<keyword evidence="12 16" id="KW-0460">Magnesium</keyword>
<organism evidence="20 21">
    <name type="scientific">Micractinium conductrix</name>
    <dbReference type="NCBI Taxonomy" id="554055"/>
    <lineage>
        <taxon>Eukaryota</taxon>
        <taxon>Viridiplantae</taxon>
        <taxon>Chlorophyta</taxon>
        <taxon>core chlorophytes</taxon>
        <taxon>Trebouxiophyceae</taxon>
        <taxon>Chlorellales</taxon>
        <taxon>Chlorellaceae</taxon>
        <taxon>Chlorella clade</taxon>
        <taxon>Micractinium</taxon>
    </lineage>
</organism>
<dbReference type="GO" id="GO:0000287">
    <property type="term" value="F:magnesium ion binding"/>
    <property type="evidence" value="ECO:0007669"/>
    <property type="project" value="InterPro"/>
</dbReference>
<comment type="cofactor">
    <cofactor evidence="1">
        <name>K(+)</name>
        <dbReference type="ChEBI" id="CHEBI:29103"/>
    </cofactor>
</comment>
<evidence type="ECO:0000259" key="19">
    <source>
        <dbReference type="Pfam" id="PF02887"/>
    </source>
</evidence>
<evidence type="ECO:0000256" key="16">
    <source>
        <dbReference type="RuleBase" id="RU000504"/>
    </source>
</evidence>
<dbReference type="InterPro" id="IPR015795">
    <property type="entry name" value="Pyrv_Knase_C"/>
</dbReference>
<evidence type="ECO:0000256" key="5">
    <source>
        <dbReference type="ARBA" id="ARBA00022679"/>
    </source>
</evidence>
<dbReference type="Pfam" id="PF01753">
    <property type="entry name" value="zf-MYND"/>
    <property type="match status" value="1"/>
</dbReference>
<evidence type="ECO:0000256" key="11">
    <source>
        <dbReference type="ARBA" id="ARBA00022840"/>
    </source>
</evidence>
<keyword evidence="7" id="KW-0547">Nucleotide-binding</keyword>
<evidence type="ECO:0000256" key="9">
    <source>
        <dbReference type="ARBA" id="ARBA00022777"/>
    </source>
</evidence>
<dbReference type="Gene3D" id="3.20.20.60">
    <property type="entry name" value="Phosphoenolpyruvate-binding domains"/>
    <property type="match status" value="1"/>
</dbReference>
<dbReference type="Gene3D" id="6.10.140.2220">
    <property type="match status" value="1"/>
</dbReference>
<gene>
    <name evidence="20" type="primary">g812</name>
    <name evidence="20" type="ORF">C2E20_0812</name>
</gene>
<evidence type="ECO:0000256" key="7">
    <source>
        <dbReference type="ARBA" id="ARBA00022741"/>
    </source>
</evidence>
<keyword evidence="13 16" id="KW-0324">Glycolysis</keyword>
<dbReference type="InterPro" id="IPR015793">
    <property type="entry name" value="Pyrv_Knase_brl"/>
</dbReference>
<dbReference type="GO" id="GO:0004743">
    <property type="term" value="F:pyruvate kinase activity"/>
    <property type="evidence" value="ECO:0007669"/>
    <property type="project" value="UniProtKB-EC"/>
</dbReference>
<evidence type="ECO:0000256" key="13">
    <source>
        <dbReference type="ARBA" id="ARBA00023152"/>
    </source>
</evidence>
<evidence type="ECO:0000256" key="4">
    <source>
        <dbReference type="ARBA" id="ARBA00012142"/>
    </source>
</evidence>
<evidence type="ECO:0000256" key="15">
    <source>
        <dbReference type="ARBA" id="ARBA00048152"/>
    </source>
</evidence>
<evidence type="ECO:0000256" key="14">
    <source>
        <dbReference type="ARBA" id="ARBA00023317"/>
    </source>
</evidence>
<evidence type="ECO:0000259" key="18">
    <source>
        <dbReference type="Pfam" id="PF01753"/>
    </source>
</evidence>
<dbReference type="InterPro" id="IPR001697">
    <property type="entry name" value="Pyr_Knase"/>
</dbReference>
<feature type="domain" description="Pyruvate kinase barrel" evidence="17">
    <location>
        <begin position="1030"/>
        <end position="1377"/>
    </location>
</feature>
<dbReference type="GO" id="GO:0030955">
    <property type="term" value="F:potassium ion binding"/>
    <property type="evidence" value="ECO:0007669"/>
    <property type="project" value="InterPro"/>
</dbReference>
<dbReference type="InterPro" id="IPR040442">
    <property type="entry name" value="Pyrv_kinase-like_dom_sf"/>
</dbReference>
<dbReference type="InterPro" id="IPR002893">
    <property type="entry name" value="Znf_MYND"/>
</dbReference>
<dbReference type="SUPFAM" id="SSF144232">
    <property type="entry name" value="HIT/MYND zinc finger-like"/>
    <property type="match status" value="1"/>
</dbReference>
<dbReference type="PRINTS" id="PR01050">
    <property type="entry name" value="PYRUVTKNASE"/>
</dbReference>
<evidence type="ECO:0000256" key="2">
    <source>
        <dbReference type="ARBA" id="ARBA00004997"/>
    </source>
</evidence>
<dbReference type="InterPro" id="IPR015813">
    <property type="entry name" value="Pyrv/PenolPyrv_kinase-like_dom"/>
</dbReference>
<evidence type="ECO:0000256" key="12">
    <source>
        <dbReference type="ARBA" id="ARBA00022842"/>
    </source>
</evidence>
<dbReference type="Pfam" id="PF02887">
    <property type="entry name" value="PK_C"/>
    <property type="match status" value="1"/>
</dbReference>
<dbReference type="OrthoDB" id="108365at2759"/>
<feature type="domain" description="MYND-type" evidence="18">
    <location>
        <begin position="955"/>
        <end position="982"/>
    </location>
</feature>
<dbReference type="EC" id="2.7.1.40" evidence="4 16"/>
<keyword evidence="8" id="KW-0863">Zinc-finger</keyword>
<comment type="pathway">
    <text evidence="2 16">Carbohydrate degradation; glycolysis; pyruvate from D-glyceraldehyde 3-phosphate: step 5/5.</text>
</comment>
<comment type="similarity">
    <text evidence="3 16">Belongs to the pyruvate kinase family.</text>
</comment>
<proteinExistence type="inferred from homology"/>
<keyword evidence="10" id="KW-0862">Zinc</keyword>
<keyword evidence="21" id="KW-1185">Reference proteome</keyword>
<reference evidence="20 21" key="1">
    <citation type="journal article" date="2018" name="Plant J.">
        <title>Genome sequences of Chlorella sorokiniana UTEX 1602 and Micractinium conductrix SAG 241.80: implications to maltose excretion by a green alga.</title>
        <authorList>
            <person name="Arriola M.B."/>
            <person name="Velmurugan N."/>
            <person name="Zhang Y."/>
            <person name="Plunkett M.H."/>
            <person name="Hondzo H."/>
            <person name="Barney B.M."/>
        </authorList>
    </citation>
    <scope>NUCLEOTIDE SEQUENCE [LARGE SCALE GENOMIC DNA]</scope>
    <source>
        <strain evidence="20 21">SAG 241.80</strain>
    </source>
</reference>
<dbReference type="Gene3D" id="3.40.1380.20">
    <property type="entry name" value="Pyruvate kinase, C-terminal domain"/>
    <property type="match status" value="1"/>
</dbReference>
<dbReference type="Gene3D" id="2.40.33.10">
    <property type="entry name" value="PK beta-barrel domain-like"/>
    <property type="match status" value="1"/>
</dbReference>
<keyword evidence="11" id="KW-0067">ATP-binding</keyword>
<dbReference type="PANTHER" id="PTHR11817">
    <property type="entry name" value="PYRUVATE KINASE"/>
    <property type="match status" value="1"/>
</dbReference>
<evidence type="ECO:0000256" key="10">
    <source>
        <dbReference type="ARBA" id="ARBA00022833"/>
    </source>
</evidence>
<evidence type="ECO:0000256" key="3">
    <source>
        <dbReference type="ARBA" id="ARBA00008663"/>
    </source>
</evidence>
<evidence type="ECO:0000313" key="20">
    <source>
        <dbReference type="EMBL" id="PSC76511.1"/>
    </source>
</evidence>
<dbReference type="SUPFAM" id="SSF52935">
    <property type="entry name" value="PK C-terminal domain-like"/>
    <property type="match status" value="1"/>
</dbReference>
<evidence type="ECO:0000313" key="21">
    <source>
        <dbReference type="Proteomes" id="UP000239649"/>
    </source>
</evidence>
<dbReference type="STRING" id="554055.A0A2P6VR09"/>
<keyword evidence="14 20" id="KW-0670">Pyruvate</keyword>
<comment type="catalytic activity">
    <reaction evidence="15 16">
        <text>pyruvate + ATP = phosphoenolpyruvate + ADP + H(+)</text>
        <dbReference type="Rhea" id="RHEA:18157"/>
        <dbReference type="ChEBI" id="CHEBI:15361"/>
        <dbReference type="ChEBI" id="CHEBI:15378"/>
        <dbReference type="ChEBI" id="CHEBI:30616"/>
        <dbReference type="ChEBI" id="CHEBI:58702"/>
        <dbReference type="ChEBI" id="CHEBI:456216"/>
        <dbReference type="EC" id="2.7.1.40"/>
    </reaction>
</comment>
<feature type="domain" description="Pyruvate kinase C-terminal" evidence="19">
    <location>
        <begin position="1522"/>
        <end position="1637"/>
    </location>
</feature>
<comment type="caution">
    <text evidence="20">The sequence shown here is derived from an EMBL/GenBank/DDBJ whole genome shotgun (WGS) entry which is preliminary data.</text>
</comment>
<dbReference type="Pfam" id="PF00224">
    <property type="entry name" value="PK"/>
    <property type="match status" value="1"/>
</dbReference>
<dbReference type="GO" id="GO:0016301">
    <property type="term" value="F:kinase activity"/>
    <property type="evidence" value="ECO:0007669"/>
    <property type="project" value="UniProtKB-KW"/>
</dbReference>
<evidence type="ECO:0000259" key="17">
    <source>
        <dbReference type="Pfam" id="PF00224"/>
    </source>
</evidence>
<dbReference type="GO" id="GO:0008270">
    <property type="term" value="F:zinc ion binding"/>
    <property type="evidence" value="ECO:0007669"/>
    <property type="project" value="UniProtKB-KW"/>
</dbReference>
<evidence type="ECO:0000256" key="8">
    <source>
        <dbReference type="ARBA" id="ARBA00022771"/>
    </source>
</evidence>
<keyword evidence="9 16" id="KW-0418">Kinase</keyword>
<accession>A0A2P6VR09</accession>
<dbReference type="SUPFAM" id="SSF51621">
    <property type="entry name" value="Phosphoenolpyruvate/pyruvate domain"/>
    <property type="match status" value="1"/>
</dbReference>
<keyword evidence="6" id="KW-0479">Metal-binding</keyword>
<name>A0A2P6VR09_9CHLO</name>
<evidence type="ECO:0000256" key="6">
    <source>
        <dbReference type="ARBA" id="ARBA00022723"/>
    </source>
</evidence>
<dbReference type="InterPro" id="IPR015806">
    <property type="entry name" value="Pyrv_Knase_insert_dom_sf"/>
</dbReference>
<dbReference type="UniPathway" id="UPA00109">
    <property type="reaction ID" value="UER00188"/>
</dbReference>